<dbReference type="EMBL" id="CP110232">
    <property type="protein sequence ID" value="WEG73745.1"/>
    <property type="molecule type" value="Genomic_DNA"/>
</dbReference>
<evidence type="ECO:0000313" key="7">
    <source>
        <dbReference type="Proteomes" id="UP001179647"/>
    </source>
</evidence>
<evidence type="ECO:0000256" key="4">
    <source>
        <dbReference type="ARBA" id="ARBA00023136"/>
    </source>
</evidence>
<dbReference type="GO" id="GO:0009403">
    <property type="term" value="P:toxin biosynthetic process"/>
    <property type="evidence" value="ECO:0007669"/>
    <property type="project" value="InterPro"/>
</dbReference>
<dbReference type="GO" id="GO:0016020">
    <property type="term" value="C:membrane"/>
    <property type="evidence" value="ECO:0007669"/>
    <property type="project" value="UniProtKB-SubCell"/>
</dbReference>
<gene>
    <name evidence="6" type="ORF">OL234_02205</name>
</gene>
<dbReference type="KEGG" id="vie:OL234_02205"/>
<dbReference type="Pfam" id="PF02674">
    <property type="entry name" value="Colicin_V"/>
    <property type="match status" value="1"/>
</dbReference>
<dbReference type="InterPro" id="IPR003825">
    <property type="entry name" value="Colicin-V_CvpA"/>
</dbReference>
<keyword evidence="3 5" id="KW-1133">Transmembrane helix</keyword>
<evidence type="ECO:0000256" key="2">
    <source>
        <dbReference type="ARBA" id="ARBA00022692"/>
    </source>
</evidence>
<organism evidence="6 7">
    <name type="scientific">Vagococcus intermedius</name>
    <dbReference type="NCBI Taxonomy" id="2991418"/>
    <lineage>
        <taxon>Bacteria</taxon>
        <taxon>Bacillati</taxon>
        <taxon>Bacillota</taxon>
        <taxon>Bacilli</taxon>
        <taxon>Lactobacillales</taxon>
        <taxon>Enterococcaceae</taxon>
        <taxon>Vagococcus</taxon>
    </lineage>
</organism>
<dbReference type="PANTHER" id="PTHR37306">
    <property type="entry name" value="COLICIN V PRODUCTION PROTEIN"/>
    <property type="match status" value="1"/>
</dbReference>
<dbReference type="Proteomes" id="UP001179647">
    <property type="component" value="Chromosome"/>
</dbReference>
<keyword evidence="7" id="KW-1185">Reference proteome</keyword>
<evidence type="ECO:0000256" key="1">
    <source>
        <dbReference type="ARBA" id="ARBA00004141"/>
    </source>
</evidence>
<dbReference type="AlphaFoldDB" id="A0AAF0CVI6"/>
<feature type="transmembrane region" description="Helical" evidence="5">
    <location>
        <begin position="116"/>
        <end position="143"/>
    </location>
</feature>
<evidence type="ECO:0000313" key="6">
    <source>
        <dbReference type="EMBL" id="WEG73745.1"/>
    </source>
</evidence>
<accession>A0AAF0CVI6</accession>
<name>A0AAF0CVI6_9ENTE</name>
<comment type="subcellular location">
    <subcellularLocation>
        <location evidence="1">Membrane</location>
        <topology evidence="1">Multi-pass membrane protein</topology>
    </subcellularLocation>
</comment>
<feature type="transmembrane region" description="Helical" evidence="5">
    <location>
        <begin position="79"/>
        <end position="104"/>
    </location>
</feature>
<evidence type="ECO:0000256" key="5">
    <source>
        <dbReference type="SAM" id="Phobius"/>
    </source>
</evidence>
<sequence length="183" mass="20619">MLTIVLMFILAIAFYTGARRGLVLQVVLTVGYLITLVEAKKYYLVLAKKIELLIPYPSPTVESRLVFFKGETLFKLDEAFYAGVAFLMILFVGWLVTRFIGILCHKLTFFPLIKELNLIGGGILGFSVVYVGIFFILIVLTMVPLDLIQNLFRESGFARFIVEKTPYFSTKAVEWLVAAVSNS</sequence>
<proteinExistence type="predicted"/>
<keyword evidence="2 5" id="KW-0812">Transmembrane</keyword>
<dbReference type="PANTHER" id="PTHR37306:SF1">
    <property type="entry name" value="COLICIN V PRODUCTION PROTEIN"/>
    <property type="match status" value="1"/>
</dbReference>
<keyword evidence="4 5" id="KW-0472">Membrane</keyword>
<reference evidence="6" key="1">
    <citation type="submission" date="2022-10" db="EMBL/GenBank/DDBJ databases">
        <title>Vagococcus sp. isolated from poultry meat.</title>
        <authorList>
            <person name="Johansson P."/>
            <person name="Bjorkroth J."/>
        </authorList>
    </citation>
    <scope>NUCLEOTIDE SEQUENCE</scope>
    <source>
        <strain evidence="6">STAA11</strain>
    </source>
</reference>
<evidence type="ECO:0000256" key="3">
    <source>
        <dbReference type="ARBA" id="ARBA00022989"/>
    </source>
</evidence>
<protein>
    <submittedName>
        <fullName evidence="6">CvpA family protein</fullName>
    </submittedName>
</protein>
<dbReference type="RefSeq" id="WP_275469545.1">
    <property type="nucleotide sequence ID" value="NZ_CP110232.1"/>
</dbReference>